<reference evidence="1 2" key="1">
    <citation type="submission" date="2016-10" db="EMBL/GenBank/DDBJ databases">
        <authorList>
            <person name="de Groot N.N."/>
        </authorList>
    </citation>
    <scope>NUCLEOTIDE SEQUENCE [LARGE SCALE GENOMIC DNA]</scope>
    <source>
        <strain evidence="1 2">CGMCC 1.10836</strain>
    </source>
</reference>
<dbReference type="OrthoDB" id="7657434at2"/>
<sequence length="225" mass="24975">MLVTKPVGRDAATKKYDILSALSAFALAQDKHAQRRVLRLMSLITTRYNWQRNELSMGQEDIARLWSVDLRTVKREMAKLRAMGWLVETRGAARGRVALHGIDLGLIMADTKGVWANIGPDFIDRQGMPTPPAQTSNVVPFQMPQAVCGDGSVWVQAQAAFEAQDGAAYSAWIARLAEVDRLGATLSLLAPSRFHKTYVETHLLDRLLRIVRRIDPSVAGIKIDV</sequence>
<dbReference type="InterPro" id="IPR036390">
    <property type="entry name" value="WH_DNA-bd_sf"/>
</dbReference>
<dbReference type="InterPro" id="IPR038454">
    <property type="entry name" value="DnaA_N_sf"/>
</dbReference>
<accession>A0A1H8GZJ7</accession>
<protein>
    <submittedName>
        <fullName evidence="1">DnaA N-terminal domain-containing protein</fullName>
    </submittedName>
</protein>
<evidence type="ECO:0000313" key="1">
    <source>
        <dbReference type="EMBL" id="SEN49179.1"/>
    </source>
</evidence>
<dbReference type="Proteomes" id="UP000183002">
    <property type="component" value="Unassembled WGS sequence"/>
</dbReference>
<dbReference type="SUPFAM" id="SSF46785">
    <property type="entry name" value="Winged helix' DNA-binding domain"/>
    <property type="match status" value="1"/>
</dbReference>
<evidence type="ECO:0000313" key="2">
    <source>
        <dbReference type="Proteomes" id="UP000183002"/>
    </source>
</evidence>
<dbReference type="RefSeq" id="WP_050519706.1">
    <property type="nucleotide sequence ID" value="NZ_FOCO01000015.1"/>
</dbReference>
<name>A0A1H8GZJ7_9RHOB</name>
<proteinExistence type="predicted"/>
<gene>
    <name evidence="1" type="ORF">SAMN05216227_101558</name>
</gene>
<keyword evidence="2" id="KW-1185">Reference proteome</keyword>
<dbReference type="AlphaFoldDB" id="A0A1H8GZJ7"/>
<organism evidence="1 2">
    <name type="scientific">Pseudorhodobacter antarcticus</name>
    <dbReference type="NCBI Taxonomy" id="1077947"/>
    <lineage>
        <taxon>Bacteria</taxon>
        <taxon>Pseudomonadati</taxon>
        <taxon>Pseudomonadota</taxon>
        <taxon>Alphaproteobacteria</taxon>
        <taxon>Rhodobacterales</taxon>
        <taxon>Paracoccaceae</taxon>
        <taxon>Pseudorhodobacter</taxon>
    </lineage>
</organism>
<dbReference type="EMBL" id="FOCO01000015">
    <property type="protein sequence ID" value="SEN49179.1"/>
    <property type="molecule type" value="Genomic_DNA"/>
</dbReference>
<dbReference type="Gene3D" id="3.30.300.180">
    <property type="match status" value="1"/>
</dbReference>